<feature type="domain" description="DUF6973" evidence="1">
    <location>
        <begin position="21"/>
        <end position="138"/>
    </location>
</feature>
<keyword evidence="3" id="KW-1185">Reference proteome</keyword>
<dbReference type="EMBL" id="JBHULT010000006">
    <property type="protein sequence ID" value="MFD2517439.1"/>
    <property type="molecule type" value="Genomic_DNA"/>
</dbReference>
<evidence type="ECO:0000259" key="1">
    <source>
        <dbReference type="Pfam" id="PF22322"/>
    </source>
</evidence>
<accession>A0ABW5IUT4</accession>
<proteinExistence type="predicted"/>
<dbReference type="Pfam" id="PF22322">
    <property type="entry name" value="DUF6973"/>
    <property type="match status" value="1"/>
</dbReference>
<dbReference type="InterPro" id="IPR054246">
    <property type="entry name" value="DUF6973"/>
</dbReference>
<name>A0ABW5IUT4_9FLAO</name>
<comment type="caution">
    <text evidence="2">The sequence shown here is derived from an EMBL/GenBank/DDBJ whole genome shotgun (WGS) entry which is preliminary data.</text>
</comment>
<evidence type="ECO:0000313" key="3">
    <source>
        <dbReference type="Proteomes" id="UP001597468"/>
    </source>
</evidence>
<gene>
    <name evidence="2" type="ORF">ACFSTG_05995</name>
</gene>
<evidence type="ECO:0000313" key="2">
    <source>
        <dbReference type="EMBL" id="MFD2517439.1"/>
    </source>
</evidence>
<sequence length="166" mass="19409">MVLGRRIASLNPRELVVLSGVFLRYPLYLLPTYKATRKTVAMCDHLYKDLHHEDNRTNAFRHALWNYLICQYCLPVSKSPEKTMSWSKKITDLHERLSPNDELAKNMDIHNNRIGRELFYNSFGKKLEIIPVLQHMTAEAVKVQSLAEIEEVKEKLIFIDKLETPL</sequence>
<dbReference type="Proteomes" id="UP001597468">
    <property type="component" value="Unassembled WGS sequence"/>
</dbReference>
<organism evidence="2 3">
    <name type="scientific">Salinimicrobium flavum</name>
    <dbReference type="NCBI Taxonomy" id="1737065"/>
    <lineage>
        <taxon>Bacteria</taxon>
        <taxon>Pseudomonadati</taxon>
        <taxon>Bacteroidota</taxon>
        <taxon>Flavobacteriia</taxon>
        <taxon>Flavobacteriales</taxon>
        <taxon>Flavobacteriaceae</taxon>
        <taxon>Salinimicrobium</taxon>
    </lineage>
</organism>
<reference evidence="3" key="1">
    <citation type="journal article" date="2019" name="Int. J. Syst. Evol. Microbiol.">
        <title>The Global Catalogue of Microorganisms (GCM) 10K type strain sequencing project: providing services to taxonomists for standard genome sequencing and annotation.</title>
        <authorList>
            <consortium name="The Broad Institute Genomics Platform"/>
            <consortium name="The Broad Institute Genome Sequencing Center for Infectious Disease"/>
            <person name="Wu L."/>
            <person name="Ma J."/>
        </authorList>
    </citation>
    <scope>NUCLEOTIDE SEQUENCE [LARGE SCALE GENOMIC DNA]</scope>
    <source>
        <strain evidence="3">KCTC 42585</strain>
    </source>
</reference>
<protein>
    <submittedName>
        <fullName evidence="2">DUF6973 domain-containing protein</fullName>
    </submittedName>
</protein>
<dbReference type="RefSeq" id="WP_380749625.1">
    <property type="nucleotide sequence ID" value="NZ_JBHULT010000006.1"/>
</dbReference>